<evidence type="ECO:0000256" key="1">
    <source>
        <dbReference type="ARBA" id="ARBA00022679"/>
    </source>
</evidence>
<evidence type="ECO:0000256" key="2">
    <source>
        <dbReference type="ARBA" id="ARBA00022741"/>
    </source>
</evidence>
<feature type="domain" description="DhaK" evidence="6">
    <location>
        <begin position="10"/>
        <end position="330"/>
    </location>
</feature>
<evidence type="ECO:0000259" key="6">
    <source>
        <dbReference type="PROSITE" id="PS51481"/>
    </source>
</evidence>
<keyword evidence="8" id="KW-1185">Reference proteome</keyword>
<dbReference type="GO" id="GO:0004371">
    <property type="term" value="F:glycerone kinase activity"/>
    <property type="evidence" value="ECO:0007669"/>
    <property type="project" value="InterPro"/>
</dbReference>
<gene>
    <name evidence="7" type="ORF">JGU71_15485</name>
</gene>
<dbReference type="Pfam" id="PF02734">
    <property type="entry name" value="Dak2"/>
    <property type="match status" value="1"/>
</dbReference>
<dbReference type="FunFam" id="1.25.40.340:FF:000002">
    <property type="entry name" value="Dihydroxyacetone kinase, L subunit"/>
    <property type="match status" value="1"/>
</dbReference>
<evidence type="ECO:0000256" key="4">
    <source>
        <dbReference type="ARBA" id="ARBA00022840"/>
    </source>
</evidence>
<dbReference type="NCBIfam" id="NF011049">
    <property type="entry name" value="PRK14479.1"/>
    <property type="match status" value="1"/>
</dbReference>
<organism evidence="7 8">
    <name type="scientific">Antrihabitans stalagmiti</name>
    <dbReference type="NCBI Taxonomy" id="2799499"/>
    <lineage>
        <taxon>Bacteria</taxon>
        <taxon>Bacillati</taxon>
        <taxon>Actinomycetota</taxon>
        <taxon>Actinomycetes</taxon>
        <taxon>Mycobacteriales</taxon>
        <taxon>Nocardiaceae</taxon>
        <taxon>Antrihabitans</taxon>
    </lineage>
</organism>
<reference evidence="7" key="1">
    <citation type="submission" date="2020-12" db="EMBL/GenBank/DDBJ databases">
        <title>Antrihabitans popcorni sp. nov. and Antrihabitans auranticaus sp. nov., isolated from a larva cave.</title>
        <authorList>
            <person name="Lee S.D."/>
            <person name="Kim I.S."/>
        </authorList>
    </citation>
    <scope>NUCLEOTIDE SEQUENCE</scope>
    <source>
        <strain evidence="7">YC3-6</strain>
    </source>
</reference>
<dbReference type="Pfam" id="PF02733">
    <property type="entry name" value="Dak1"/>
    <property type="match status" value="1"/>
</dbReference>
<sequence length="579" mass="59660">MMPQPQFLNSAKTFVADALRGALTSADDLVWHSEPGYLTRGKPLPPGQVALLSGGGSGHEPLHAGFVGAGMLTGACPGLVFTSPNALQIAAATRAVDAGAGVVHIVKNYTGDVLNFRIGSNLAAESGVTVSQVLVADDVATESDEGPGRRGTAAVIAVEKICGAAAERGDDLATVTMLGQRVADNARTMAVALRACTLPGASSPSFDLADHEIEIGIGIHGERGVDRIAALPANELVRRLADPVIASLSLDADEEVFVIVNGLGGTHPLQLQLLFAELVDYLATRSIVVRRTIVGSFVTALNMEGASVTLVRCDEEIVQLWDAPTAAPGWPNAPSTEAAQVPASSDVVFRAPIAADRGDSEASTEPDCLDRAAVGSWLGNFVEKVVAAEPELTDLDRQAGDGDFGTNMVAALDHVDISGVRDTFTLPTAFRTISDAYLGHAGGTSGALFGIWFREFYRAAEKGLTVATIAAAARQGLDTIAELGNARTGDKTMIDAIAPAVDALEHAVADGSDLAAGLSAAADAAGRGARSTTDLVAKRGRASYVGAAARGVIDPGALVISWFFAEAAAAVDRLDLRLT</sequence>
<feature type="domain" description="DhaL" evidence="5">
    <location>
        <begin position="372"/>
        <end position="569"/>
    </location>
</feature>
<dbReference type="PANTHER" id="PTHR28629">
    <property type="entry name" value="TRIOKINASE/FMN CYCLASE"/>
    <property type="match status" value="1"/>
</dbReference>
<dbReference type="SUPFAM" id="SSF101473">
    <property type="entry name" value="DhaL-like"/>
    <property type="match status" value="1"/>
</dbReference>
<dbReference type="FunFam" id="3.40.50.10440:FF:000001">
    <property type="entry name" value="Dihydroxyacetone kinase, DhaK subunit"/>
    <property type="match status" value="1"/>
</dbReference>
<dbReference type="GO" id="GO:0019563">
    <property type="term" value="P:glycerol catabolic process"/>
    <property type="evidence" value="ECO:0007669"/>
    <property type="project" value="TreeGrafter"/>
</dbReference>
<keyword evidence="4" id="KW-0067">ATP-binding</keyword>
<dbReference type="InterPro" id="IPR004006">
    <property type="entry name" value="DhaK_dom"/>
</dbReference>
<accession>A0A934U4Z6</accession>
<dbReference type="PANTHER" id="PTHR28629:SF4">
    <property type="entry name" value="TRIOKINASE_FMN CYCLASE"/>
    <property type="match status" value="1"/>
</dbReference>
<proteinExistence type="predicted"/>
<keyword evidence="3 7" id="KW-0418">Kinase</keyword>
<dbReference type="PROSITE" id="PS51480">
    <property type="entry name" value="DHAL"/>
    <property type="match status" value="1"/>
</dbReference>
<dbReference type="PROSITE" id="PS51481">
    <property type="entry name" value="DHAK"/>
    <property type="match status" value="1"/>
</dbReference>
<dbReference type="InterPro" id="IPR050861">
    <property type="entry name" value="Dihydroxyacetone_Kinase"/>
</dbReference>
<dbReference type="GO" id="GO:0005829">
    <property type="term" value="C:cytosol"/>
    <property type="evidence" value="ECO:0007669"/>
    <property type="project" value="TreeGrafter"/>
</dbReference>
<dbReference type="SMART" id="SM01120">
    <property type="entry name" value="Dak2"/>
    <property type="match status" value="1"/>
</dbReference>
<dbReference type="Gene3D" id="1.25.40.340">
    <property type="match status" value="1"/>
</dbReference>
<dbReference type="GO" id="GO:0005524">
    <property type="term" value="F:ATP binding"/>
    <property type="evidence" value="ECO:0007669"/>
    <property type="project" value="UniProtKB-KW"/>
</dbReference>
<evidence type="ECO:0000256" key="3">
    <source>
        <dbReference type="ARBA" id="ARBA00022777"/>
    </source>
</evidence>
<dbReference type="FunFam" id="3.30.1180.20:FF:000001">
    <property type="entry name" value="Dihydroxyacetone kinase 1"/>
    <property type="match status" value="1"/>
</dbReference>
<keyword evidence="2" id="KW-0547">Nucleotide-binding</keyword>
<comment type="caution">
    <text evidence="7">The sequence shown here is derived from an EMBL/GenBank/DDBJ whole genome shotgun (WGS) entry which is preliminary data.</text>
</comment>
<dbReference type="Proteomes" id="UP000655868">
    <property type="component" value="Unassembled WGS sequence"/>
</dbReference>
<dbReference type="SUPFAM" id="SSF82549">
    <property type="entry name" value="DAK1/DegV-like"/>
    <property type="match status" value="1"/>
</dbReference>
<dbReference type="Gene3D" id="3.30.1180.20">
    <property type="entry name" value="Dihydroxyacetone kinase, domain 2"/>
    <property type="match status" value="1"/>
</dbReference>
<protein>
    <submittedName>
        <fullName evidence="7">Dihydroxyacetone kinase family protein</fullName>
    </submittedName>
</protein>
<evidence type="ECO:0000313" key="7">
    <source>
        <dbReference type="EMBL" id="MBJ8340293.1"/>
    </source>
</evidence>
<name>A0A934U4Z6_9NOCA</name>
<dbReference type="Gene3D" id="3.40.50.10440">
    <property type="entry name" value="Dihydroxyacetone kinase, domain 1"/>
    <property type="match status" value="1"/>
</dbReference>
<dbReference type="InterPro" id="IPR036117">
    <property type="entry name" value="DhaL_dom_sf"/>
</dbReference>
<keyword evidence="1" id="KW-0808">Transferase</keyword>
<evidence type="ECO:0000313" key="8">
    <source>
        <dbReference type="Proteomes" id="UP000655868"/>
    </source>
</evidence>
<dbReference type="InterPro" id="IPR004007">
    <property type="entry name" value="DhaL_dom"/>
</dbReference>
<evidence type="ECO:0000259" key="5">
    <source>
        <dbReference type="PROSITE" id="PS51480"/>
    </source>
</evidence>
<dbReference type="AlphaFoldDB" id="A0A934U4Z6"/>
<dbReference type="EMBL" id="JAEMNV010000004">
    <property type="protein sequence ID" value="MBJ8340293.1"/>
    <property type="molecule type" value="Genomic_DNA"/>
</dbReference>